<dbReference type="AlphaFoldDB" id="A0A5B7E0H0"/>
<feature type="compositionally biased region" description="Low complexity" evidence="1">
    <location>
        <begin position="125"/>
        <end position="136"/>
    </location>
</feature>
<evidence type="ECO:0000313" key="2">
    <source>
        <dbReference type="EMBL" id="MPC26817.1"/>
    </source>
</evidence>
<feature type="region of interest" description="Disordered" evidence="1">
    <location>
        <begin position="125"/>
        <end position="153"/>
    </location>
</feature>
<dbReference type="OrthoDB" id="5582218at2759"/>
<protein>
    <submittedName>
        <fullName evidence="2">Uncharacterized protein</fullName>
    </submittedName>
</protein>
<proteinExistence type="predicted"/>
<feature type="compositionally biased region" description="Polar residues" evidence="1">
    <location>
        <begin position="47"/>
        <end position="67"/>
    </location>
</feature>
<keyword evidence="3" id="KW-1185">Reference proteome</keyword>
<feature type="compositionally biased region" description="Basic and acidic residues" evidence="1">
    <location>
        <begin position="16"/>
        <end position="31"/>
    </location>
</feature>
<accession>A0A5B7E0H0</accession>
<comment type="caution">
    <text evidence="2">The sequence shown here is derived from an EMBL/GenBank/DDBJ whole genome shotgun (WGS) entry which is preliminary data.</text>
</comment>
<sequence length="234" mass="25213">MLSFDKNDGIDEVSLENEKLTSKECDSEKMNQSECLKVLQAKDDASRLSTTPDQSQSSHTAPTVTPTKESDPPGTLEIPDSPPLGNAGFGWENPDLSPIYEESEDLASSIAKLRSLLSERESQHSLGSLSSYGSSESEPKSAQSDPGRYNLEKSRFTFTHKDSSGSLASVKSVSSLESCGNGIADEELLEAAEIPLDGRVFLSVCVPSTEVHTEPGGTQYTLYTIQVRISDSLT</sequence>
<organism evidence="2 3">
    <name type="scientific">Portunus trituberculatus</name>
    <name type="common">Swimming crab</name>
    <name type="synonym">Neptunus trituberculatus</name>
    <dbReference type="NCBI Taxonomy" id="210409"/>
    <lineage>
        <taxon>Eukaryota</taxon>
        <taxon>Metazoa</taxon>
        <taxon>Ecdysozoa</taxon>
        <taxon>Arthropoda</taxon>
        <taxon>Crustacea</taxon>
        <taxon>Multicrustacea</taxon>
        <taxon>Malacostraca</taxon>
        <taxon>Eumalacostraca</taxon>
        <taxon>Eucarida</taxon>
        <taxon>Decapoda</taxon>
        <taxon>Pleocyemata</taxon>
        <taxon>Brachyura</taxon>
        <taxon>Eubrachyura</taxon>
        <taxon>Portunoidea</taxon>
        <taxon>Portunidae</taxon>
        <taxon>Portuninae</taxon>
        <taxon>Portunus</taxon>
    </lineage>
</organism>
<dbReference type="EMBL" id="VSRR010001655">
    <property type="protein sequence ID" value="MPC26817.1"/>
    <property type="molecule type" value="Genomic_DNA"/>
</dbReference>
<reference evidence="2 3" key="1">
    <citation type="submission" date="2019-05" db="EMBL/GenBank/DDBJ databases">
        <title>Another draft genome of Portunus trituberculatus and its Hox gene families provides insights of decapod evolution.</title>
        <authorList>
            <person name="Jeong J.-H."/>
            <person name="Song I."/>
            <person name="Kim S."/>
            <person name="Choi T."/>
            <person name="Kim D."/>
            <person name="Ryu S."/>
            <person name="Kim W."/>
        </authorList>
    </citation>
    <scope>NUCLEOTIDE SEQUENCE [LARGE SCALE GENOMIC DNA]</scope>
    <source>
        <tissue evidence="2">Muscle</tissue>
    </source>
</reference>
<name>A0A5B7E0H0_PORTR</name>
<gene>
    <name evidence="2" type="ORF">E2C01_019966</name>
</gene>
<evidence type="ECO:0000313" key="3">
    <source>
        <dbReference type="Proteomes" id="UP000324222"/>
    </source>
</evidence>
<dbReference type="Proteomes" id="UP000324222">
    <property type="component" value="Unassembled WGS sequence"/>
</dbReference>
<feature type="region of interest" description="Disordered" evidence="1">
    <location>
        <begin position="1"/>
        <end position="97"/>
    </location>
</feature>
<evidence type="ECO:0000256" key="1">
    <source>
        <dbReference type="SAM" id="MobiDB-lite"/>
    </source>
</evidence>